<dbReference type="InterPro" id="IPR039210">
    <property type="entry name" value="OGFOD3"/>
</dbReference>
<comment type="cofactor">
    <cofactor evidence="1">
        <name>L-ascorbate</name>
        <dbReference type="ChEBI" id="CHEBI:38290"/>
    </cofactor>
</comment>
<dbReference type="PROSITE" id="PS51471">
    <property type="entry name" value="FE2OG_OXY"/>
    <property type="match status" value="1"/>
</dbReference>
<dbReference type="PANTHER" id="PTHR14650">
    <property type="entry name" value="PROLYL HYDROXYLASE-RELATED"/>
    <property type="match status" value="1"/>
</dbReference>
<feature type="compositionally biased region" description="Pro residues" evidence="6">
    <location>
        <begin position="48"/>
        <end position="58"/>
    </location>
</feature>
<evidence type="ECO:0000256" key="3">
    <source>
        <dbReference type="ARBA" id="ARBA00022964"/>
    </source>
</evidence>
<evidence type="ECO:0000313" key="10">
    <source>
        <dbReference type="Proteomes" id="UP001219518"/>
    </source>
</evidence>
<evidence type="ECO:0000256" key="6">
    <source>
        <dbReference type="SAM" id="MobiDB-lite"/>
    </source>
</evidence>
<dbReference type="GO" id="GO:0005506">
    <property type="term" value="F:iron ion binding"/>
    <property type="evidence" value="ECO:0007669"/>
    <property type="project" value="InterPro"/>
</dbReference>
<dbReference type="GO" id="GO:0031418">
    <property type="term" value="F:L-ascorbic acid binding"/>
    <property type="evidence" value="ECO:0007669"/>
    <property type="project" value="InterPro"/>
</dbReference>
<dbReference type="Proteomes" id="UP001219518">
    <property type="component" value="Unassembled WGS sequence"/>
</dbReference>
<evidence type="ECO:0000256" key="4">
    <source>
        <dbReference type="ARBA" id="ARBA00023002"/>
    </source>
</evidence>
<dbReference type="SMART" id="SM00702">
    <property type="entry name" value="P4Hc"/>
    <property type="match status" value="1"/>
</dbReference>
<feature type="region of interest" description="Disordered" evidence="6">
    <location>
        <begin position="1"/>
        <end position="59"/>
    </location>
</feature>
<reference evidence="9" key="2">
    <citation type="journal article" date="2023" name="BMC Genomics">
        <title>Pest status, molecular evolution, and epigenetic factors derived from the genome assembly of Frankliniella fusca, a thysanopteran phytovirus vector.</title>
        <authorList>
            <person name="Catto M.A."/>
            <person name="Labadie P.E."/>
            <person name="Jacobson A.L."/>
            <person name="Kennedy G.G."/>
            <person name="Srinivasan R."/>
            <person name="Hunt B.G."/>
        </authorList>
    </citation>
    <scope>NUCLEOTIDE SEQUENCE</scope>
    <source>
        <strain evidence="9">PL_HMW_Pooled</strain>
    </source>
</reference>
<dbReference type="AlphaFoldDB" id="A0AAE1GVJ2"/>
<keyword evidence="4" id="KW-0560">Oxidoreductase</keyword>
<dbReference type="GO" id="GO:0016705">
    <property type="term" value="F:oxidoreductase activity, acting on paired donors, with incorporation or reduction of molecular oxygen"/>
    <property type="evidence" value="ECO:0007669"/>
    <property type="project" value="InterPro"/>
</dbReference>
<feature type="compositionally biased region" description="Basic and acidic residues" evidence="6">
    <location>
        <begin position="16"/>
        <end position="41"/>
    </location>
</feature>
<sequence>MESETKAVKRPGKSADVSKNRDGADKKGTVKDSKTSDKDDSQQTGGNPTPPKFGPMPRFPHQRVWTRAVMIIALLIVVYFTSKNGKEVPLARQHEILHQRKQSLDCSDSYQIGSGAFSRWFSFLTSISGCVPDKCGRLISDSLITVGEAQAMLEIAKRGLNLGGSLGGASILDLHSGALSVGRTFINMYMTEKGKNIYRKSDFDTYKQVRMKIHRAVAQHFKVSPDVLYLTHPTFFSRLTNLPPGTEHDEYWHPHVDKDTYKSFHYTSLLYLSDYGEDFDGGRFIFVDKDNVNSTVEPRKGRVSMFTSGKENTHFVERVRSGTRFAMTISFTCDPKHAISDPNGKVIKRAPK</sequence>
<accession>A0AAE1GVJ2</accession>
<dbReference type="Gene3D" id="2.60.120.620">
    <property type="entry name" value="q2cbj1_9rhob like domain"/>
    <property type="match status" value="1"/>
</dbReference>
<keyword evidence="10" id="KW-1185">Reference proteome</keyword>
<dbReference type="EMBL" id="JAHWGI010000106">
    <property type="protein sequence ID" value="KAK3909556.1"/>
    <property type="molecule type" value="Genomic_DNA"/>
</dbReference>
<evidence type="ECO:0000256" key="5">
    <source>
        <dbReference type="ARBA" id="ARBA00023004"/>
    </source>
</evidence>
<dbReference type="GO" id="GO:0016020">
    <property type="term" value="C:membrane"/>
    <property type="evidence" value="ECO:0007669"/>
    <property type="project" value="TreeGrafter"/>
</dbReference>
<keyword evidence="3" id="KW-0223">Dioxygenase</keyword>
<keyword evidence="7" id="KW-0812">Transmembrane</keyword>
<dbReference type="InterPro" id="IPR005123">
    <property type="entry name" value="Oxoglu/Fe-dep_dioxygenase_dom"/>
</dbReference>
<dbReference type="Pfam" id="PF13640">
    <property type="entry name" value="2OG-FeII_Oxy_3"/>
    <property type="match status" value="1"/>
</dbReference>
<evidence type="ECO:0000259" key="8">
    <source>
        <dbReference type="PROSITE" id="PS51471"/>
    </source>
</evidence>
<dbReference type="InterPro" id="IPR006620">
    <property type="entry name" value="Pro_4_hyd_alph"/>
</dbReference>
<organism evidence="9 10">
    <name type="scientific">Frankliniella fusca</name>
    <dbReference type="NCBI Taxonomy" id="407009"/>
    <lineage>
        <taxon>Eukaryota</taxon>
        <taxon>Metazoa</taxon>
        <taxon>Ecdysozoa</taxon>
        <taxon>Arthropoda</taxon>
        <taxon>Hexapoda</taxon>
        <taxon>Insecta</taxon>
        <taxon>Pterygota</taxon>
        <taxon>Neoptera</taxon>
        <taxon>Paraneoptera</taxon>
        <taxon>Thysanoptera</taxon>
        <taxon>Terebrantia</taxon>
        <taxon>Thripoidea</taxon>
        <taxon>Thripidae</taxon>
        <taxon>Frankliniella</taxon>
    </lineage>
</organism>
<gene>
    <name evidence="9" type="ORF">KUF71_019659</name>
</gene>
<dbReference type="GO" id="GO:0051213">
    <property type="term" value="F:dioxygenase activity"/>
    <property type="evidence" value="ECO:0007669"/>
    <property type="project" value="UniProtKB-KW"/>
</dbReference>
<proteinExistence type="predicted"/>
<dbReference type="PANTHER" id="PTHR14650:SF1">
    <property type="entry name" value="2-OXOGLUTARATE AND IRON-DEPENDENT OXYGENASE DOMAIN-CONTAINING PROTEIN 3"/>
    <property type="match status" value="1"/>
</dbReference>
<name>A0AAE1GVJ2_9NEOP</name>
<evidence type="ECO:0000313" key="9">
    <source>
        <dbReference type="EMBL" id="KAK3909556.1"/>
    </source>
</evidence>
<evidence type="ECO:0000256" key="1">
    <source>
        <dbReference type="ARBA" id="ARBA00001961"/>
    </source>
</evidence>
<keyword evidence="7" id="KW-0472">Membrane</keyword>
<dbReference type="InterPro" id="IPR044862">
    <property type="entry name" value="Pro_4_hyd_alph_FE2OG_OXY"/>
</dbReference>
<reference evidence="9" key="1">
    <citation type="submission" date="2021-07" db="EMBL/GenBank/DDBJ databases">
        <authorList>
            <person name="Catto M.A."/>
            <person name="Jacobson A."/>
            <person name="Kennedy G."/>
            <person name="Labadie P."/>
            <person name="Hunt B.G."/>
            <person name="Srinivasan R."/>
        </authorList>
    </citation>
    <scope>NUCLEOTIDE SEQUENCE</scope>
    <source>
        <strain evidence="9">PL_HMW_Pooled</strain>
        <tissue evidence="9">Head</tissue>
    </source>
</reference>
<feature type="transmembrane region" description="Helical" evidence="7">
    <location>
        <begin position="64"/>
        <end position="82"/>
    </location>
</feature>
<keyword evidence="2" id="KW-0479">Metal-binding</keyword>
<protein>
    <submittedName>
        <fullName evidence="9">2-oxoglutarate and iron-dependent oxygenase domain-containing protein 3</fullName>
    </submittedName>
</protein>
<keyword evidence="5" id="KW-0408">Iron</keyword>
<feature type="domain" description="Fe2OG dioxygenase" evidence="8">
    <location>
        <begin position="234"/>
        <end position="335"/>
    </location>
</feature>
<evidence type="ECO:0000256" key="2">
    <source>
        <dbReference type="ARBA" id="ARBA00022723"/>
    </source>
</evidence>
<evidence type="ECO:0000256" key="7">
    <source>
        <dbReference type="SAM" id="Phobius"/>
    </source>
</evidence>
<comment type="caution">
    <text evidence="9">The sequence shown here is derived from an EMBL/GenBank/DDBJ whole genome shotgun (WGS) entry which is preliminary data.</text>
</comment>
<keyword evidence="7" id="KW-1133">Transmembrane helix</keyword>